<reference evidence="10" key="3">
    <citation type="submission" date="2025-09" db="UniProtKB">
        <authorList>
            <consortium name="Ensembl"/>
        </authorList>
    </citation>
    <scope>IDENTIFICATION</scope>
</reference>
<keyword evidence="11" id="KW-1185">Reference proteome</keyword>
<evidence type="ECO:0000256" key="5">
    <source>
        <dbReference type="ARBA" id="ARBA00023242"/>
    </source>
</evidence>
<reference evidence="10" key="2">
    <citation type="submission" date="2025-08" db="UniProtKB">
        <authorList>
            <consortium name="Ensembl"/>
        </authorList>
    </citation>
    <scope>IDENTIFICATION</scope>
</reference>
<dbReference type="InterPro" id="IPR020479">
    <property type="entry name" value="HD_metazoa"/>
</dbReference>
<dbReference type="Pfam" id="PF00046">
    <property type="entry name" value="Homeodomain"/>
    <property type="match status" value="1"/>
</dbReference>
<organism evidence="10 11">
    <name type="scientific">Ciona savignyi</name>
    <name type="common">Pacific transparent sea squirt</name>
    <dbReference type="NCBI Taxonomy" id="51511"/>
    <lineage>
        <taxon>Eukaryota</taxon>
        <taxon>Metazoa</taxon>
        <taxon>Chordata</taxon>
        <taxon>Tunicata</taxon>
        <taxon>Ascidiacea</taxon>
        <taxon>Phlebobranchia</taxon>
        <taxon>Cionidae</taxon>
        <taxon>Ciona</taxon>
    </lineage>
</organism>
<dbReference type="PROSITE" id="PS00027">
    <property type="entry name" value="HOMEOBOX_1"/>
    <property type="match status" value="1"/>
</dbReference>
<name>H2Z7U7_CIOSA</name>
<evidence type="ECO:0000313" key="11">
    <source>
        <dbReference type="Proteomes" id="UP000007875"/>
    </source>
</evidence>
<evidence type="ECO:0000256" key="8">
    <source>
        <dbReference type="SAM" id="MobiDB-lite"/>
    </source>
</evidence>
<proteinExistence type="predicted"/>
<protein>
    <recommendedName>
        <fullName evidence="9">Homeobox domain-containing protein</fullName>
    </recommendedName>
</protein>
<feature type="domain" description="Homeobox" evidence="9">
    <location>
        <begin position="270"/>
        <end position="330"/>
    </location>
</feature>
<dbReference type="GO" id="GO:0000978">
    <property type="term" value="F:RNA polymerase II cis-regulatory region sequence-specific DNA binding"/>
    <property type="evidence" value="ECO:0007669"/>
    <property type="project" value="TreeGrafter"/>
</dbReference>
<dbReference type="PRINTS" id="PR00024">
    <property type="entry name" value="HOMEOBOX"/>
</dbReference>
<evidence type="ECO:0000256" key="4">
    <source>
        <dbReference type="ARBA" id="ARBA00023155"/>
    </source>
</evidence>
<dbReference type="GO" id="GO:0005634">
    <property type="term" value="C:nucleus"/>
    <property type="evidence" value="ECO:0007669"/>
    <property type="project" value="UniProtKB-SubCell"/>
</dbReference>
<dbReference type="CDD" id="cd00086">
    <property type="entry name" value="homeodomain"/>
    <property type="match status" value="1"/>
</dbReference>
<accession>H2Z7U7</accession>
<dbReference type="GO" id="GO:0000981">
    <property type="term" value="F:DNA-binding transcription factor activity, RNA polymerase II-specific"/>
    <property type="evidence" value="ECO:0007669"/>
    <property type="project" value="InterPro"/>
</dbReference>
<sequence>MLQDLVQSSHLPKMQVNKKGEASRHSFSIESLMKTSSSRHNYDSDERSRTSTSPEATISRTSETKSPESRSRAITPPTGAQFSPTSLSQGSLQDNAPSPLHSAGNSTALSQYYPHHCTRGSPVHETTGFQGNISPPGYLNALKRFSQQNYSWNDRAAAALVTFSVFGGNLGQWQVTSPKYQQNHERAVPDFQHAHQYPRDHITPPSRVPYHSDIGVHYSADRPQTTNNSRSTYQHSLPQPTIEAAAAASRVTPDVAAMETSSSREDDDQTDRKRMRTAFTGNQLLELEREFHNDMYLTRLRRIRIAQTLNLSEKQIKIWFQNRRVKQKKGEKPGCADDMSKF</sequence>
<dbReference type="AlphaFoldDB" id="H2Z7U7"/>
<reference evidence="11" key="1">
    <citation type="submission" date="2003-08" db="EMBL/GenBank/DDBJ databases">
        <authorList>
            <person name="Birren B."/>
            <person name="Nusbaum C."/>
            <person name="Abebe A."/>
            <person name="Abouelleil A."/>
            <person name="Adekoya E."/>
            <person name="Ait-zahra M."/>
            <person name="Allen N."/>
            <person name="Allen T."/>
            <person name="An P."/>
            <person name="Anderson M."/>
            <person name="Anderson S."/>
            <person name="Arachchi H."/>
            <person name="Armbruster J."/>
            <person name="Bachantsang P."/>
            <person name="Baldwin J."/>
            <person name="Barry A."/>
            <person name="Bayul T."/>
            <person name="Blitshsteyn B."/>
            <person name="Bloom T."/>
            <person name="Blye J."/>
            <person name="Boguslavskiy L."/>
            <person name="Borowsky M."/>
            <person name="Boukhgalter B."/>
            <person name="Brunache A."/>
            <person name="Butler J."/>
            <person name="Calixte N."/>
            <person name="Calvo S."/>
            <person name="Camarata J."/>
            <person name="Campo K."/>
            <person name="Chang J."/>
            <person name="Cheshatsang Y."/>
            <person name="Citroen M."/>
            <person name="Collymore A."/>
            <person name="Considine T."/>
            <person name="Cook A."/>
            <person name="Cooke P."/>
            <person name="Corum B."/>
            <person name="Cuomo C."/>
            <person name="David R."/>
            <person name="Dawoe T."/>
            <person name="Degray S."/>
            <person name="Dodge S."/>
            <person name="Dooley K."/>
            <person name="Dorje P."/>
            <person name="Dorjee K."/>
            <person name="Dorris L."/>
            <person name="Duffey N."/>
            <person name="Dupes A."/>
            <person name="Elkins T."/>
            <person name="Engels R."/>
            <person name="Erickson J."/>
            <person name="Farina A."/>
            <person name="Faro S."/>
            <person name="Ferreira P."/>
            <person name="Fischer H."/>
            <person name="Fitzgerald M."/>
            <person name="Foley K."/>
            <person name="Gage D."/>
            <person name="Galagan J."/>
            <person name="Gearin G."/>
            <person name="Gnerre S."/>
            <person name="Gnirke A."/>
            <person name="Goyette A."/>
            <person name="Graham J."/>
            <person name="Grandbois E."/>
            <person name="Gyaltsen K."/>
            <person name="Hafez N."/>
            <person name="Hagopian D."/>
            <person name="Hagos B."/>
            <person name="Hall J."/>
            <person name="Hatcher B."/>
            <person name="Heller A."/>
            <person name="Higgins H."/>
            <person name="Honan T."/>
            <person name="Horn A."/>
            <person name="Houde N."/>
            <person name="Hughes L."/>
            <person name="Hulme W."/>
            <person name="Husby E."/>
            <person name="Iliev I."/>
            <person name="Jaffe D."/>
            <person name="Jones C."/>
            <person name="Kamal M."/>
            <person name="Kamat A."/>
            <person name="Kamvysselis M."/>
            <person name="Karlsson E."/>
            <person name="Kells C."/>
            <person name="Kieu A."/>
            <person name="Kisner P."/>
            <person name="Kodira C."/>
            <person name="Kulbokas E."/>
            <person name="Labutti K."/>
            <person name="Lama D."/>
            <person name="Landers T."/>
            <person name="Leger J."/>
            <person name="Levine S."/>
            <person name="Lewis D."/>
            <person name="Lewis T."/>
            <person name="Lindblad-toh K."/>
            <person name="Liu X."/>
            <person name="Lokyitsang T."/>
            <person name="Lokyitsang Y."/>
            <person name="Lucien O."/>
            <person name="Lui A."/>
            <person name="Ma L.J."/>
            <person name="Mabbitt R."/>
            <person name="Macdonald J."/>
            <person name="Maclean C."/>
            <person name="Major J."/>
            <person name="Manning J."/>
            <person name="Marabella R."/>
            <person name="Maru K."/>
            <person name="Matthews C."/>
            <person name="Mauceli E."/>
            <person name="Mccarthy M."/>
            <person name="Mcdonough S."/>
            <person name="Mcghee T."/>
            <person name="Meldrim J."/>
            <person name="Meneus L."/>
            <person name="Mesirov J."/>
            <person name="Mihalev A."/>
            <person name="Mihova T."/>
            <person name="Mikkelsen T."/>
            <person name="Mlenga V."/>
            <person name="Moru K."/>
            <person name="Mozes J."/>
            <person name="Mulrain L."/>
            <person name="Munson G."/>
            <person name="Naylor J."/>
            <person name="Newes C."/>
            <person name="Nguyen C."/>
            <person name="Nguyen N."/>
            <person name="Nguyen T."/>
            <person name="Nicol R."/>
            <person name="Nielsen C."/>
            <person name="Nizzari M."/>
            <person name="Norbu C."/>
            <person name="Norbu N."/>
            <person name="O'donnell P."/>
            <person name="Okoawo O."/>
            <person name="O'leary S."/>
            <person name="Omotosho B."/>
            <person name="O'neill K."/>
            <person name="Osman S."/>
            <person name="Parker S."/>
            <person name="Perrin D."/>
            <person name="Phunkhang P."/>
            <person name="Piqani B."/>
            <person name="Purcell S."/>
            <person name="Rachupka T."/>
            <person name="Ramasamy U."/>
            <person name="Rameau R."/>
            <person name="Ray V."/>
            <person name="Raymond C."/>
            <person name="Retta R."/>
            <person name="Richardson S."/>
            <person name="Rise C."/>
            <person name="Rodriguez J."/>
            <person name="Rogers J."/>
            <person name="Rogov P."/>
            <person name="Rutman M."/>
            <person name="Schupbach R."/>
            <person name="Seaman C."/>
            <person name="Settipalli S."/>
            <person name="Sharpe T."/>
            <person name="Sheridan J."/>
            <person name="Sherpa N."/>
            <person name="Shi J."/>
            <person name="Smirnov S."/>
            <person name="Smith C."/>
            <person name="Sougnez C."/>
            <person name="Spencer B."/>
            <person name="Stalker J."/>
            <person name="Stange-thomann N."/>
            <person name="Stavropoulos S."/>
            <person name="Stetson K."/>
            <person name="Stone C."/>
            <person name="Stone S."/>
            <person name="Stubbs M."/>
            <person name="Talamas J."/>
            <person name="Tchuinga P."/>
            <person name="Tenzing P."/>
            <person name="Tesfaye S."/>
            <person name="Theodore J."/>
            <person name="Thoulutsang Y."/>
            <person name="Topham K."/>
            <person name="Towey S."/>
            <person name="Tsamla T."/>
            <person name="Tsomo N."/>
            <person name="Vallee D."/>
            <person name="Vassiliev H."/>
            <person name="Venkataraman V."/>
            <person name="Vinson J."/>
            <person name="Vo A."/>
            <person name="Wade C."/>
            <person name="Wang S."/>
            <person name="Wangchuk T."/>
            <person name="Wangdi T."/>
            <person name="Whittaker C."/>
            <person name="Wilkinson J."/>
            <person name="Wu Y."/>
            <person name="Wyman D."/>
            <person name="Yadav S."/>
            <person name="Yang S."/>
            <person name="Yang X."/>
            <person name="Yeager S."/>
            <person name="Yee E."/>
            <person name="Young G."/>
            <person name="Zainoun J."/>
            <person name="Zembeck L."/>
            <person name="Zimmer A."/>
            <person name="Zody M."/>
            <person name="Lander E."/>
        </authorList>
    </citation>
    <scope>NUCLEOTIDE SEQUENCE [LARGE SCALE GENOMIC DNA]</scope>
</reference>
<feature type="compositionally biased region" description="Basic and acidic residues" evidence="8">
    <location>
        <begin position="62"/>
        <end position="71"/>
    </location>
</feature>
<dbReference type="eggNOG" id="KOG0489">
    <property type="taxonomic scope" value="Eukaryota"/>
</dbReference>
<dbReference type="GeneTree" id="ENSGT00940000156043"/>
<evidence type="ECO:0000256" key="3">
    <source>
        <dbReference type="ARBA" id="ARBA00023125"/>
    </source>
</evidence>
<evidence type="ECO:0000256" key="2">
    <source>
        <dbReference type="ARBA" id="ARBA00022473"/>
    </source>
</evidence>
<dbReference type="Ensembl" id="ENSCSAVT00000013816.1">
    <property type="protein sequence ID" value="ENSCSAVP00000013659.1"/>
    <property type="gene ID" value="ENSCSAVG00000008011.1"/>
</dbReference>
<keyword evidence="5 6" id="KW-0539">Nucleus</keyword>
<dbReference type="InterPro" id="IPR046327">
    <property type="entry name" value="HXA1/B1/D1"/>
</dbReference>
<dbReference type="InterPro" id="IPR017970">
    <property type="entry name" value="Homeobox_CS"/>
</dbReference>
<feature type="region of interest" description="Disordered" evidence="8">
    <location>
        <begin position="1"/>
        <end position="107"/>
    </location>
</feature>
<keyword evidence="2" id="KW-0217">Developmental protein</keyword>
<dbReference type="STRING" id="51511.ENSCSAVP00000013659"/>
<dbReference type="Gene3D" id="1.10.10.60">
    <property type="entry name" value="Homeodomain-like"/>
    <property type="match status" value="1"/>
</dbReference>
<dbReference type="InterPro" id="IPR001356">
    <property type="entry name" value="HD"/>
</dbReference>
<feature type="compositionally biased region" description="Polar residues" evidence="8">
    <location>
        <begin position="25"/>
        <end position="39"/>
    </location>
</feature>
<evidence type="ECO:0000259" key="9">
    <source>
        <dbReference type="PROSITE" id="PS50071"/>
    </source>
</evidence>
<dbReference type="SMART" id="SM00389">
    <property type="entry name" value="HOX"/>
    <property type="match status" value="1"/>
</dbReference>
<feature type="compositionally biased region" description="Basic and acidic residues" evidence="8">
    <location>
        <begin position="40"/>
        <end position="49"/>
    </location>
</feature>
<dbReference type="SUPFAM" id="SSF46689">
    <property type="entry name" value="Homeodomain-like"/>
    <property type="match status" value="1"/>
</dbReference>
<evidence type="ECO:0000313" key="10">
    <source>
        <dbReference type="Ensembl" id="ENSCSAVP00000013659.1"/>
    </source>
</evidence>
<feature type="DNA-binding region" description="Homeobox" evidence="6">
    <location>
        <begin position="272"/>
        <end position="331"/>
    </location>
</feature>
<dbReference type="PANTHER" id="PTHR45946:SF4">
    <property type="entry name" value="HOMEOBOX PROTEIN ROUGH-RELATED"/>
    <property type="match status" value="1"/>
</dbReference>
<dbReference type="PROSITE" id="PS50071">
    <property type="entry name" value="HOMEOBOX_2"/>
    <property type="match status" value="1"/>
</dbReference>
<dbReference type="InParanoid" id="H2Z7U7"/>
<evidence type="ECO:0000256" key="6">
    <source>
        <dbReference type="PROSITE-ProRule" id="PRU00108"/>
    </source>
</evidence>
<dbReference type="HOGENOM" id="CLU_794435_0_0_1"/>
<dbReference type="Proteomes" id="UP000007875">
    <property type="component" value="Unassembled WGS sequence"/>
</dbReference>
<evidence type="ECO:0000256" key="7">
    <source>
        <dbReference type="RuleBase" id="RU000682"/>
    </source>
</evidence>
<comment type="subcellular location">
    <subcellularLocation>
        <location evidence="1 6 7">Nucleus</location>
    </subcellularLocation>
</comment>
<dbReference type="PANTHER" id="PTHR45946">
    <property type="entry name" value="HOMEOBOX PROTEIN ROUGH-RELATED"/>
    <property type="match status" value="1"/>
</dbReference>
<feature type="compositionally biased region" description="Polar residues" evidence="8">
    <location>
        <begin position="1"/>
        <end position="10"/>
    </location>
</feature>
<dbReference type="OMA" id="GGNLGQW"/>
<dbReference type="InterPro" id="IPR009057">
    <property type="entry name" value="Homeodomain-like_sf"/>
</dbReference>
<evidence type="ECO:0000256" key="1">
    <source>
        <dbReference type="ARBA" id="ARBA00004123"/>
    </source>
</evidence>
<keyword evidence="3 6" id="KW-0238">DNA-binding</keyword>
<feature type="region of interest" description="Disordered" evidence="8">
    <location>
        <begin position="248"/>
        <end position="273"/>
    </location>
</feature>
<feature type="compositionally biased region" description="Polar residues" evidence="8">
    <location>
        <begin position="78"/>
        <end position="96"/>
    </location>
</feature>
<feature type="compositionally biased region" description="Polar residues" evidence="8">
    <location>
        <begin position="50"/>
        <end position="61"/>
    </location>
</feature>
<keyword evidence="4 6" id="KW-0371">Homeobox</keyword>